<keyword evidence="3" id="KW-1185">Reference proteome</keyword>
<name>A0A811R9W8_9POAL</name>
<dbReference type="AlphaFoldDB" id="A0A811R9W8"/>
<dbReference type="PROSITE" id="PS51257">
    <property type="entry name" value="PROKAR_LIPOPROTEIN"/>
    <property type="match status" value="1"/>
</dbReference>
<feature type="chain" id="PRO_5032388399" evidence="1">
    <location>
        <begin position="32"/>
        <end position="85"/>
    </location>
</feature>
<comment type="caution">
    <text evidence="2">The sequence shown here is derived from an EMBL/GenBank/DDBJ whole genome shotgun (WGS) entry which is preliminary data.</text>
</comment>
<gene>
    <name evidence="2" type="ORF">NCGR_LOCUS50023</name>
</gene>
<feature type="signal peptide" evidence="1">
    <location>
        <begin position="1"/>
        <end position="31"/>
    </location>
</feature>
<dbReference type="EMBL" id="CAJGYO010000014">
    <property type="protein sequence ID" value="CAD6266718.1"/>
    <property type="molecule type" value="Genomic_DNA"/>
</dbReference>
<evidence type="ECO:0000313" key="2">
    <source>
        <dbReference type="EMBL" id="CAD6266718.1"/>
    </source>
</evidence>
<accession>A0A811R9W8</accession>
<dbReference type="Proteomes" id="UP000604825">
    <property type="component" value="Unassembled WGS sequence"/>
</dbReference>
<evidence type="ECO:0000313" key="3">
    <source>
        <dbReference type="Proteomes" id="UP000604825"/>
    </source>
</evidence>
<reference evidence="2" key="1">
    <citation type="submission" date="2020-10" db="EMBL/GenBank/DDBJ databases">
        <authorList>
            <person name="Han B."/>
            <person name="Lu T."/>
            <person name="Zhao Q."/>
            <person name="Huang X."/>
            <person name="Zhao Y."/>
        </authorList>
    </citation>
    <scope>NUCLEOTIDE SEQUENCE</scope>
</reference>
<keyword evidence="1" id="KW-0732">Signal</keyword>
<organism evidence="2 3">
    <name type="scientific">Miscanthus lutarioriparius</name>
    <dbReference type="NCBI Taxonomy" id="422564"/>
    <lineage>
        <taxon>Eukaryota</taxon>
        <taxon>Viridiplantae</taxon>
        <taxon>Streptophyta</taxon>
        <taxon>Embryophyta</taxon>
        <taxon>Tracheophyta</taxon>
        <taxon>Spermatophyta</taxon>
        <taxon>Magnoliopsida</taxon>
        <taxon>Liliopsida</taxon>
        <taxon>Poales</taxon>
        <taxon>Poaceae</taxon>
        <taxon>PACMAD clade</taxon>
        <taxon>Panicoideae</taxon>
        <taxon>Andropogonodae</taxon>
        <taxon>Andropogoneae</taxon>
        <taxon>Saccharinae</taxon>
        <taxon>Miscanthus</taxon>
    </lineage>
</organism>
<evidence type="ECO:0000256" key="1">
    <source>
        <dbReference type="SAM" id="SignalP"/>
    </source>
</evidence>
<sequence>MAAKLVRSSSLLLLAMALWTSSCVLLPAAMADHTVQPASVSSAQLSIGAAGKPDHHRHAASCIVAVIRRRRSSGAPTGDTCSGGV</sequence>
<protein>
    <submittedName>
        <fullName evidence="2">Uncharacterized protein</fullName>
    </submittedName>
</protein>
<proteinExistence type="predicted"/>